<protein>
    <recommendedName>
        <fullName evidence="4">DDE Tnp4 domain-containing protein</fullName>
    </recommendedName>
</protein>
<sequence>MDSDSDDNLVLHTLLSAAQDVIRQRGETSHREKKHRKYINRDQEAAHELLVCDYFALIVFMTFRNSKTVFVLVENYFYFFQLRWDARGKRGFTTIQKCTAALRQLGYGITADASDEYLKMSERTGRDCTYLFCEYVIELYRDIYLRHPTKSDVEQLYVAHEAKHGFPGMLGSIDCTHWEWANCPNAWRGQFTRGDHGVPTVILEAAVSNDLWFWHAFFGMAGSNNDLNVLHAEAPDMSYVVNGNEYKYGYYLGDGIYPKYATFVKSFSFPADEKRKLFKLAQESARKDVERAFGVLKQRWHIIKQPARTWDRAKLTTVLTVCVILHNMIIEEEGRAICSYIDNDALNPPAVIQVGSLTYFSRVLEIQNCETHHNLRHDLTEHIWGRQHQGEMTMKTKRMRAMITTRMQTVTTRRMRMRMMMMTTSSIVLRSVVVDLLGFMCVLVILGFKFLCF</sequence>
<name>A0A9R1X2K2_LACSA</name>
<dbReference type="EMBL" id="NBSK02000007">
    <property type="protein sequence ID" value="KAJ0195784.1"/>
    <property type="molecule type" value="Genomic_DNA"/>
</dbReference>
<organism evidence="2 3">
    <name type="scientific">Lactuca sativa</name>
    <name type="common">Garden lettuce</name>
    <dbReference type="NCBI Taxonomy" id="4236"/>
    <lineage>
        <taxon>Eukaryota</taxon>
        <taxon>Viridiplantae</taxon>
        <taxon>Streptophyta</taxon>
        <taxon>Embryophyta</taxon>
        <taxon>Tracheophyta</taxon>
        <taxon>Spermatophyta</taxon>
        <taxon>Magnoliopsida</taxon>
        <taxon>eudicotyledons</taxon>
        <taxon>Gunneridae</taxon>
        <taxon>Pentapetalae</taxon>
        <taxon>asterids</taxon>
        <taxon>campanulids</taxon>
        <taxon>Asterales</taxon>
        <taxon>Asteraceae</taxon>
        <taxon>Cichorioideae</taxon>
        <taxon>Cichorieae</taxon>
        <taxon>Lactucinae</taxon>
        <taxon>Lactuca</taxon>
    </lineage>
</organism>
<keyword evidence="1" id="KW-1133">Transmembrane helix</keyword>
<dbReference type="PANTHER" id="PTHR47150:SF4">
    <property type="entry name" value="HARBINGER TRANSPOSASE-DERIVED PROTEIN-RELATED"/>
    <property type="match status" value="1"/>
</dbReference>
<evidence type="ECO:0000313" key="3">
    <source>
        <dbReference type="Proteomes" id="UP000235145"/>
    </source>
</evidence>
<feature type="transmembrane region" description="Helical" evidence="1">
    <location>
        <begin position="427"/>
        <end position="448"/>
    </location>
</feature>
<evidence type="ECO:0000313" key="2">
    <source>
        <dbReference type="EMBL" id="KAJ0195784.1"/>
    </source>
</evidence>
<dbReference type="AlphaFoldDB" id="A0A9R1X2K2"/>
<comment type="caution">
    <text evidence="2">The sequence shown here is derived from an EMBL/GenBank/DDBJ whole genome shotgun (WGS) entry which is preliminary data.</text>
</comment>
<reference evidence="2 3" key="1">
    <citation type="journal article" date="2017" name="Nat. Commun.">
        <title>Genome assembly with in vitro proximity ligation data and whole-genome triplication in lettuce.</title>
        <authorList>
            <person name="Reyes-Chin-Wo S."/>
            <person name="Wang Z."/>
            <person name="Yang X."/>
            <person name="Kozik A."/>
            <person name="Arikit S."/>
            <person name="Song C."/>
            <person name="Xia L."/>
            <person name="Froenicke L."/>
            <person name="Lavelle D.O."/>
            <person name="Truco M.J."/>
            <person name="Xia R."/>
            <person name="Zhu S."/>
            <person name="Xu C."/>
            <person name="Xu H."/>
            <person name="Xu X."/>
            <person name="Cox K."/>
            <person name="Korf I."/>
            <person name="Meyers B.C."/>
            <person name="Michelmore R.W."/>
        </authorList>
    </citation>
    <scope>NUCLEOTIDE SEQUENCE [LARGE SCALE GENOMIC DNA]</scope>
    <source>
        <strain evidence="3">cv. Salinas</strain>
        <tissue evidence="2">Seedlings</tissue>
    </source>
</reference>
<proteinExistence type="predicted"/>
<dbReference type="PANTHER" id="PTHR47150">
    <property type="entry name" value="OS12G0169200 PROTEIN"/>
    <property type="match status" value="1"/>
</dbReference>
<gene>
    <name evidence="2" type="ORF">LSAT_V11C700381440</name>
</gene>
<accession>A0A9R1X2K2</accession>
<evidence type="ECO:0008006" key="4">
    <source>
        <dbReference type="Google" id="ProtNLM"/>
    </source>
</evidence>
<dbReference type="InterPro" id="IPR006912">
    <property type="entry name" value="Harbinger_derived_prot"/>
</dbReference>
<evidence type="ECO:0000256" key="1">
    <source>
        <dbReference type="SAM" id="Phobius"/>
    </source>
</evidence>
<dbReference type="Proteomes" id="UP000235145">
    <property type="component" value="Unassembled WGS sequence"/>
</dbReference>
<keyword evidence="3" id="KW-1185">Reference proteome</keyword>
<keyword evidence="1" id="KW-0812">Transmembrane</keyword>
<keyword evidence="1" id="KW-0472">Membrane</keyword>
<dbReference type="Pfam" id="PF04827">
    <property type="entry name" value="Plant_tran"/>
    <property type="match status" value="1"/>
</dbReference>